<dbReference type="InterPro" id="IPR000847">
    <property type="entry name" value="LysR_HTH_N"/>
</dbReference>
<dbReference type="GO" id="GO:0019344">
    <property type="term" value="P:cysteine biosynthetic process"/>
    <property type="evidence" value="ECO:0007669"/>
    <property type="project" value="TreeGrafter"/>
</dbReference>
<dbReference type="SUPFAM" id="SSF53850">
    <property type="entry name" value="Periplasmic binding protein-like II"/>
    <property type="match status" value="1"/>
</dbReference>
<dbReference type="InterPro" id="IPR005119">
    <property type="entry name" value="LysR_subst-bd"/>
</dbReference>
<evidence type="ECO:0000259" key="5">
    <source>
        <dbReference type="PROSITE" id="PS50931"/>
    </source>
</evidence>
<comment type="caution">
    <text evidence="6">The sequence shown here is derived from an EMBL/GenBank/DDBJ whole genome shotgun (WGS) entry which is preliminary data.</text>
</comment>
<gene>
    <name evidence="6" type="ORF">DEH80_10320</name>
</gene>
<keyword evidence="7" id="KW-1185">Reference proteome</keyword>
<dbReference type="Gene3D" id="1.10.10.10">
    <property type="entry name" value="Winged helix-like DNA-binding domain superfamily/Winged helix DNA-binding domain"/>
    <property type="match status" value="1"/>
</dbReference>
<reference evidence="6 7" key="1">
    <citation type="submission" date="2018-05" db="EMBL/GenBank/DDBJ databases">
        <title>Abyssibacter profundi OUC007T gen. nov., sp. nov, a marine bacterium isolated from seawater of the Mariana Trench.</title>
        <authorList>
            <person name="Zhou S."/>
        </authorList>
    </citation>
    <scope>NUCLEOTIDE SEQUENCE [LARGE SCALE GENOMIC DNA]</scope>
    <source>
        <strain evidence="6 7">OUC007</strain>
    </source>
</reference>
<dbReference type="Proteomes" id="UP000251800">
    <property type="component" value="Unassembled WGS sequence"/>
</dbReference>
<dbReference type="PRINTS" id="PR00039">
    <property type="entry name" value="HTHLYSR"/>
</dbReference>
<sequence length="326" mass="36310">MKLRQLHFVHEIVKHDLSITAAAEALFTSQPGISKQLRLLEDELGVPLFERSGKHLTRLTPAGEQIVQIVDRVLLDVDNISRVAKDFSDGNRGVLSLATTHTQARYALPPAVTAFKKQYPDVTLNLHQGSPPQIARMAAEGEADFAIATEALHHFDELVMLPCYHWNRALLLRPGHPLASVSNPGLKDLARYPLITYTFGFTGRSQLDQAFKAQGLQPNVVLTAVDADVIKTYVRLGLGVGIIANMAYSAEEDDDLVAIDAGHLFSRSTTHIGFRRNQFLRDFMVRFIETFAPHLKRDLIEQVIEIREPAERRAFVAEHVGEVPAL</sequence>
<comment type="similarity">
    <text evidence="1">Belongs to the LysR transcriptional regulatory family.</text>
</comment>
<dbReference type="Pfam" id="PF00126">
    <property type="entry name" value="HTH_1"/>
    <property type="match status" value="1"/>
</dbReference>
<feature type="domain" description="HTH lysR-type" evidence="5">
    <location>
        <begin position="1"/>
        <end position="60"/>
    </location>
</feature>
<dbReference type="InterPro" id="IPR036390">
    <property type="entry name" value="WH_DNA-bd_sf"/>
</dbReference>
<keyword evidence="3" id="KW-0238">DNA-binding</keyword>
<organism evidence="6 7">
    <name type="scientific">Abyssibacter profundi</name>
    <dbReference type="NCBI Taxonomy" id="2182787"/>
    <lineage>
        <taxon>Bacteria</taxon>
        <taxon>Pseudomonadati</taxon>
        <taxon>Pseudomonadota</taxon>
        <taxon>Gammaproteobacteria</taxon>
        <taxon>Chromatiales</taxon>
        <taxon>Oceanococcaceae</taxon>
        <taxon>Abyssibacter</taxon>
    </lineage>
</organism>
<protein>
    <submittedName>
        <fullName evidence="6">HTH-type transcriptional regulator CysB</fullName>
    </submittedName>
</protein>
<dbReference type="EMBL" id="QEQK01000008">
    <property type="protein sequence ID" value="PWN55809.1"/>
    <property type="molecule type" value="Genomic_DNA"/>
</dbReference>
<dbReference type="GO" id="GO:0003700">
    <property type="term" value="F:DNA-binding transcription factor activity"/>
    <property type="evidence" value="ECO:0007669"/>
    <property type="project" value="InterPro"/>
</dbReference>
<dbReference type="RefSeq" id="WP_109720420.1">
    <property type="nucleotide sequence ID" value="NZ_QEQK01000008.1"/>
</dbReference>
<name>A0A363UK56_9GAMM</name>
<dbReference type="GO" id="GO:0000976">
    <property type="term" value="F:transcription cis-regulatory region binding"/>
    <property type="evidence" value="ECO:0007669"/>
    <property type="project" value="TreeGrafter"/>
</dbReference>
<keyword evidence="4" id="KW-0804">Transcription</keyword>
<dbReference type="CDD" id="cd08413">
    <property type="entry name" value="PBP2_CysB_like"/>
    <property type="match status" value="1"/>
</dbReference>
<keyword evidence="2" id="KW-0805">Transcription regulation</keyword>
<dbReference type="SUPFAM" id="SSF46785">
    <property type="entry name" value="Winged helix' DNA-binding domain"/>
    <property type="match status" value="1"/>
</dbReference>
<dbReference type="Pfam" id="PF03466">
    <property type="entry name" value="LysR_substrate"/>
    <property type="match status" value="1"/>
</dbReference>
<evidence type="ECO:0000313" key="7">
    <source>
        <dbReference type="Proteomes" id="UP000251800"/>
    </source>
</evidence>
<dbReference type="PANTHER" id="PTHR30126:SF6">
    <property type="entry name" value="HTH-TYPE TRANSCRIPTIONAL REGULATOR CYSB-RELATED"/>
    <property type="match status" value="1"/>
</dbReference>
<dbReference type="OrthoDB" id="5297026at2"/>
<dbReference type="NCBIfam" id="NF009326">
    <property type="entry name" value="PRK12681.1"/>
    <property type="match status" value="1"/>
</dbReference>
<dbReference type="InterPro" id="IPR037423">
    <property type="entry name" value="CysB_PBP2"/>
</dbReference>
<dbReference type="InterPro" id="IPR036388">
    <property type="entry name" value="WH-like_DNA-bd_sf"/>
</dbReference>
<evidence type="ECO:0000256" key="3">
    <source>
        <dbReference type="ARBA" id="ARBA00023125"/>
    </source>
</evidence>
<dbReference type="Gene3D" id="3.40.190.10">
    <property type="entry name" value="Periplasmic binding protein-like II"/>
    <property type="match status" value="2"/>
</dbReference>
<proteinExistence type="inferred from homology"/>
<evidence type="ECO:0000256" key="4">
    <source>
        <dbReference type="ARBA" id="ARBA00023163"/>
    </source>
</evidence>
<dbReference type="PANTHER" id="PTHR30126">
    <property type="entry name" value="HTH-TYPE TRANSCRIPTIONAL REGULATOR"/>
    <property type="match status" value="1"/>
</dbReference>
<accession>A0A363UK56</accession>
<dbReference type="PROSITE" id="PS50931">
    <property type="entry name" value="HTH_LYSR"/>
    <property type="match status" value="1"/>
</dbReference>
<dbReference type="AlphaFoldDB" id="A0A363UK56"/>
<evidence type="ECO:0000256" key="1">
    <source>
        <dbReference type="ARBA" id="ARBA00009437"/>
    </source>
</evidence>
<dbReference type="NCBIfam" id="NF009327">
    <property type="entry name" value="PRK12684.1"/>
    <property type="match status" value="1"/>
</dbReference>
<evidence type="ECO:0000313" key="6">
    <source>
        <dbReference type="EMBL" id="PWN55809.1"/>
    </source>
</evidence>
<evidence type="ECO:0000256" key="2">
    <source>
        <dbReference type="ARBA" id="ARBA00023015"/>
    </source>
</evidence>